<evidence type="ECO:0000313" key="2">
    <source>
        <dbReference type="EMBL" id="RCI12494.1"/>
    </source>
</evidence>
<protein>
    <submittedName>
        <fullName evidence="2">Uncharacterized protein</fullName>
    </submittedName>
</protein>
<dbReference type="AlphaFoldDB" id="A0A367LDJ6"/>
<dbReference type="EMBL" id="LKCN02000007">
    <property type="protein sequence ID" value="RCI12494.1"/>
    <property type="molecule type" value="Genomic_DNA"/>
</dbReference>
<accession>A0A367LDJ6</accession>
<proteinExistence type="predicted"/>
<evidence type="ECO:0000313" key="3">
    <source>
        <dbReference type="Proteomes" id="UP000253664"/>
    </source>
</evidence>
<sequence>MNDFSWTLDEEETRRRRMIMKWRGTMETVQAKPDKQGGKGRRKNRKTEKRKKQRTEERKEKNFEKKKNQTGINCGVVRRMMDWAKAVELLSFVDVALRTGVVTKTVGQKEG</sequence>
<comment type="caution">
    <text evidence="2">The sequence shown here is derived from an EMBL/GenBank/DDBJ whole genome shotgun (WGS) entry which is preliminary data.</text>
</comment>
<reference evidence="2 3" key="1">
    <citation type="journal article" date="2015" name="BMC Genomics">
        <title>Insights from the genome of Ophiocordyceps polyrhachis-furcata to pathogenicity and host specificity in insect fungi.</title>
        <authorList>
            <person name="Wichadakul D."/>
            <person name="Kobmoo N."/>
            <person name="Ingsriswang S."/>
            <person name="Tangphatsornruang S."/>
            <person name="Chantasingh D."/>
            <person name="Luangsa-ard J.J."/>
            <person name="Eurwilaichitr L."/>
        </authorList>
    </citation>
    <scope>NUCLEOTIDE SEQUENCE [LARGE SCALE GENOMIC DNA]</scope>
    <source>
        <strain evidence="2 3">BCC 54312</strain>
    </source>
</reference>
<keyword evidence="3" id="KW-1185">Reference proteome</keyword>
<gene>
    <name evidence="2" type="ORF">L249_0175</name>
</gene>
<organism evidence="2 3">
    <name type="scientific">Ophiocordyceps polyrhachis-furcata BCC 54312</name>
    <dbReference type="NCBI Taxonomy" id="1330021"/>
    <lineage>
        <taxon>Eukaryota</taxon>
        <taxon>Fungi</taxon>
        <taxon>Dikarya</taxon>
        <taxon>Ascomycota</taxon>
        <taxon>Pezizomycotina</taxon>
        <taxon>Sordariomycetes</taxon>
        <taxon>Hypocreomycetidae</taxon>
        <taxon>Hypocreales</taxon>
        <taxon>Ophiocordycipitaceae</taxon>
        <taxon>Ophiocordyceps</taxon>
    </lineage>
</organism>
<feature type="non-terminal residue" evidence="2">
    <location>
        <position position="111"/>
    </location>
</feature>
<feature type="region of interest" description="Disordered" evidence="1">
    <location>
        <begin position="20"/>
        <end position="67"/>
    </location>
</feature>
<evidence type="ECO:0000256" key="1">
    <source>
        <dbReference type="SAM" id="MobiDB-lite"/>
    </source>
</evidence>
<feature type="compositionally biased region" description="Basic and acidic residues" evidence="1">
    <location>
        <begin position="54"/>
        <end position="67"/>
    </location>
</feature>
<dbReference type="Proteomes" id="UP000253664">
    <property type="component" value="Unassembled WGS sequence"/>
</dbReference>
<name>A0A367LDJ6_9HYPO</name>
<feature type="compositionally biased region" description="Basic residues" evidence="1">
    <location>
        <begin position="38"/>
        <end position="53"/>
    </location>
</feature>